<dbReference type="AlphaFoldDB" id="A0A428S7L9"/>
<evidence type="ECO:0000313" key="2">
    <source>
        <dbReference type="Proteomes" id="UP000288429"/>
    </source>
</evidence>
<comment type="caution">
    <text evidence="1">The sequence shown here is derived from an EMBL/GenBank/DDBJ whole genome shotgun (WGS) entry which is preliminary data.</text>
</comment>
<accession>A0A428S7L9</accession>
<organism evidence="1 2">
    <name type="scientific">Fusarium ambrosium</name>
    <dbReference type="NCBI Taxonomy" id="131363"/>
    <lineage>
        <taxon>Eukaryota</taxon>
        <taxon>Fungi</taxon>
        <taxon>Dikarya</taxon>
        <taxon>Ascomycota</taxon>
        <taxon>Pezizomycotina</taxon>
        <taxon>Sordariomycetes</taxon>
        <taxon>Hypocreomycetidae</taxon>
        <taxon>Hypocreales</taxon>
        <taxon>Nectriaceae</taxon>
        <taxon>Fusarium</taxon>
        <taxon>Fusarium solani species complex</taxon>
    </lineage>
</organism>
<protein>
    <submittedName>
        <fullName evidence="1">Uncharacterized protein</fullName>
    </submittedName>
</protein>
<sequence>MLAGLTPSACSALAHDVGVAVREVQAIRLSDAEMGIGWPWLGTSDELEARAEEVSDNALGNIEKSVSRRRRGRSGRDCWGRFRRDCWIAADSRCSGYHCDPYNQRHQYCLKDC</sequence>
<dbReference type="EMBL" id="NIZV01000551">
    <property type="protein sequence ID" value="RSL85810.1"/>
    <property type="molecule type" value="Genomic_DNA"/>
</dbReference>
<name>A0A428S7L9_9HYPO</name>
<evidence type="ECO:0000313" key="1">
    <source>
        <dbReference type="EMBL" id="RSL85810.1"/>
    </source>
</evidence>
<dbReference type="Proteomes" id="UP000288429">
    <property type="component" value="Unassembled WGS sequence"/>
</dbReference>
<gene>
    <name evidence="1" type="ORF">CDV31_016501</name>
</gene>
<proteinExistence type="predicted"/>
<reference evidence="1 2" key="1">
    <citation type="submission" date="2017-06" db="EMBL/GenBank/DDBJ databases">
        <title>Cmopartive genomic analysis of Ambrosia Fusariam Clade fungi.</title>
        <authorList>
            <person name="Stajich J.E."/>
            <person name="Carrillo J."/>
            <person name="Kijimoto T."/>
            <person name="Eskalen A."/>
            <person name="O'Donnell K."/>
            <person name="Kasson M."/>
        </authorList>
    </citation>
    <scope>NUCLEOTIDE SEQUENCE [LARGE SCALE GENOMIC DNA]</scope>
    <source>
        <strain evidence="1 2">NRRL 20438</strain>
    </source>
</reference>
<keyword evidence="2" id="KW-1185">Reference proteome</keyword>